<feature type="transmembrane region" description="Helical" evidence="7">
    <location>
        <begin position="265"/>
        <end position="284"/>
    </location>
</feature>
<organism evidence="9 10">
    <name type="scientific">Lachnellula suecica</name>
    <dbReference type="NCBI Taxonomy" id="602035"/>
    <lineage>
        <taxon>Eukaryota</taxon>
        <taxon>Fungi</taxon>
        <taxon>Dikarya</taxon>
        <taxon>Ascomycota</taxon>
        <taxon>Pezizomycotina</taxon>
        <taxon>Leotiomycetes</taxon>
        <taxon>Helotiales</taxon>
        <taxon>Lachnaceae</taxon>
        <taxon>Lachnellula</taxon>
    </lineage>
</organism>
<evidence type="ECO:0000256" key="7">
    <source>
        <dbReference type="SAM" id="Phobius"/>
    </source>
</evidence>
<evidence type="ECO:0000313" key="9">
    <source>
        <dbReference type="EMBL" id="TVY84514.1"/>
    </source>
</evidence>
<reference evidence="9 10" key="1">
    <citation type="submission" date="2018-05" db="EMBL/GenBank/DDBJ databases">
        <title>Genome sequencing and assembly of the regulated plant pathogen Lachnellula willkommii and related sister species for the development of diagnostic species identification markers.</title>
        <authorList>
            <person name="Giroux E."/>
            <person name="Bilodeau G."/>
        </authorList>
    </citation>
    <scope>NUCLEOTIDE SEQUENCE [LARGE SCALE GENOMIC DNA]</scope>
    <source>
        <strain evidence="9 10">CBS 268.59</strain>
    </source>
</reference>
<feature type="transmembrane region" description="Helical" evidence="7">
    <location>
        <begin position="79"/>
        <end position="99"/>
    </location>
</feature>
<feature type="transmembrane region" description="Helical" evidence="7">
    <location>
        <begin position="197"/>
        <end position="222"/>
    </location>
</feature>
<dbReference type="PROSITE" id="PS50850">
    <property type="entry name" value="MFS"/>
    <property type="match status" value="1"/>
</dbReference>
<evidence type="ECO:0000256" key="2">
    <source>
        <dbReference type="ARBA" id="ARBA00022448"/>
    </source>
</evidence>
<keyword evidence="10" id="KW-1185">Reference proteome</keyword>
<feature type="region of interest" description="Disordered" evidence="6">
    <location>
        <begin position="1"/>
        <end position="32"/>
    </location>
</feature>
<feature type="transmembrane region" description="Helical" evidence="7">
    <location>
        <begin position="111"/>
        <end position="130"/>
    </location>
</feature>
<feature type="transmembrane region" description="Helical" evidence="7">
    <location>
        <begin position="38"/>
        <end position="59"/>
    </location>
</feature>
<comment type="subcellular location">
    <subcellularLocation>
        <location evidence="1">Endomembrane system</location>
        <topology evidence="1">Multi-pass membrane protein</topology>
    </subcellularLocation>
</comment>
<dbReference type="PANTHER" id="PTHR23501">
    <property type="entry name" value="MAJOR FACILITATOR SUPERFAMILY"/>
    <property type="match status" value="1"/>
</dbReference>
<dbReference type="InterPro" id="IPR036259">
    <property type="entry name" value="MFS_trans_sf"/>
</dbReference>
<dbReference type="Proteomes" id="UP000469558">
    <property type="component" value="Unassembled WGS sequence"/>
</dbReference>
<feature type="domain" description="Major facilitator superfamily (MFS) profile" evidence="8">
    <location>
        <begin position="46"/>
        <end position="531"/>
    </location>
</feature>
<dbReference type="GO" id="GO:0012505">
    <property type="term" value="C:endomembrane system"/>
    <property type="evidence" value="ECO:0007669"/>
    <property type="project" value="UniProtKB-SubCell"/>
</dbReference>
<keyword evidence="2" id="KW-0813">Transport</keyword>
<feature type="transmembrane region" description="Helical" evidence="7">
    <location>
        <begin position="296"/>
        <end position="323"/>
    </location>
</feature>
<dbReference type="Pfam" id="PF07690">
    <property type="entry name" value="MFS_1"/>
    <property type="match status" value="1"/>
</dbReference>
<feature type="transmembrane region" description="Helical" evidence="7">
    <location>
        <begin position="367"/>
        <end position="386"/>
    </location>
</feature>
<dbReference type="SUPFAM" id="SSF103473">
    <property type="entry name" value="MFS general substrate transporter"/>
    <property type="match status" value="1"/>
</dbReference>
<dbReference type="PANTHER" id="PTHR23501:SF191">
    <property type="entry name" value="VACUOLAR BASIC AMINO ACID TRANSPORTER 4"/>
    <property type="match status" value="1"/>
</dbReference>
<dbReference type="OrthoDB" id="6770063at2759"/>
<dbReference type="Gene3D" id="1.20.1250.20">
    <property type="entry name" value="MFS general substrate transporter like domains"/>
    <property type="match status" value="1"/>
</dbReference>
<name>A0A8T9CL46_9HELO</name>
<evidence type="ECO:0000256" key="5">
    <source>
        <dbReference type="ARBA" id="ARBA00023136"/>
    </source>
</evidence>
<accession>A0A8T9CL46</accession>
<feature type="transmembrane region" description="Helical" evidence="7">
    <location>
        <begin position="234"/>
        <end position="253"/>
    </location>
</feature>
<evidence type="ECO:0000313" key="10">
    <source>
        <dbReference type="Proteomes" id="UP000469558"/>
    </source>
</evidence>
<dbReference type="EMBL" id="QGMK01000077">
    <property type="protein sequence ID" value="TVY84514.1"/>
    <property type="molecule type" value="Genomic_DNA"/>
</dbReference>
<feature type="transmembrane region" description="Helical" evidence="7">
    <location>
        <begin position="436"/>
        <end position="458"/>
    </location>
</feature>
<dbReference type="InterPro" id="IPR020846">
    <property type="entry name" value="MFS_dom"/>
</dbReference>
<dbReference type="InterPro" id="IPR011701">
    <property type="entry name" value="MFS"/>
</dbReference>
<dbReference type="GO" id="GO:0015174">
    <property type="term" value="F:basic amino acid transmembrane transporter activity"/>
    <property type="evidence" value="ECO:0007669"/>
    <property type="project" value="TreeGrafter"/>
</dbReference>
<gene>
    <name evidence="9" type="primary">fnx1_1</name>
    <name evidence="9" type="ORF">LSUE1_G002487</name>
</gene>
<proteinExistence type="predicted"/>
<keyword evidence="3 7" id="KW-0812">Transmembrane</keyword>
<keyword evidence="4 7" id="KW-1133">Transmembrane helix</keyword>
<evidence type="ECO:0000256" key="4">
    <source>
        <dbReference type="ARBA" id="ARBA00022989"/>
    </source>
</evidence>
<protein>
    <submittedName>
        <fullName evidence="9">Multidrug resistance protein fnx1</fullName>
    </submittedName>
</protein>
<feature type="transmembrane region" description="Helical" evidence="7">
    <location>
        <begin position="136"/>
        <end position="157"/>
    </location>
</feature>
<dbReference type="GO" id="GO:0000329">
    <property type="term" value="C:fungal-type vacuole membrane"/>
    <property type="evidence" value="ECO:0007669"/>
    <property type="project" value="TreeGrafter"/>
</dbReference>
<evidence type="ECO:0000259" key="8">
    <source>
        <dbReference type="PROSITE" id="PS50850"/>
    </source>
</evidence>
<evidence type="ECO:0000256" key="3">
    <source>
        <dbReference type="ARBA" id="ARBA00022692"/>
    </source>
</evidence>
<feature type="transmembrane region" description="Helical" evidence="7">
    <location>
        <begin position="169"/>
        <end position="191"/>
    </location>
</feature>
<feature type="transmembrane region" description="Helical" evidence="7">
    <location>
        <begin position="504"/>
        <end position="526"/>
    </location>
</feature>
<evidence type="ECO:0000256" key="6">
    <source>
        <dbReference type="SAM" id="MobiDB-lite"/>
    </source>
</evidence>
<sequence>MVDSNRPTEQSSLLDSHVESENEIDHINRPSGDETDELSNWALMAIFAGVYLGAFVVALDSTLVATLSAPISTSFNNMPLLGWLASAFFIANVASQPLAGKLTDIYGRRSGFIFANIIFAIGNLVCAFASREWVLIVGRVVAGIGGGAIPPIGAFIMSDLVPLRSRGMWQGIGNICFGVGSGLGGPFGGWINDTINWRWAFVLQIPITVAAVIIVAWIVKIPTRETQRSKIKRVDWLGASLLVSSLTLLLLGLNAGGNMLQWKSPLVLVALLLSAVLLLLFVIVEARYAVEPILPVHFLLARTAASVCLVNWFMSMARFGLLFYAPMYFQVLGYSATESGLRLIPESVAICVTSISCGLIMRTTGRYYLLSVFMQVVFISGLASVSTLSLGTPAWAPFIYLFVAGMGFSGMITTTVIALIASVEQEHQAVITSTSYAFRGTGSVLGITIASAVFQNVLKPQLRARLDGVPDAANLISRIEKNLEIIHKLPASLQNEVSKAYMTAFRAVFLTLLGFAVVGMIAGSFMKEHVLHKKLSRRPSN</sequence>
<dbReference type="AlphaFoldDB" id="A0A8T9CL46"/>
<feature type="compositionally biased region" description="Basic and acidic residues" evidence="6">
    <location>
        <begin position="16"/>
        <end position="32"/>
    </location>
</feature>
<keyword evidence="5 7" id="KW-0472">Membrane</keyword>
<evidence type="ECO:0000256" key="1">
    <source>
        <dbReference type="ARBA" id="ARBA00004127"/>
    </source>
</evidence>
<feature type="compositionally biased region" description="Polar residues" evidence="6">
    <location>
        <begin position="1"/>
        <end position="14"/>
    </location>
</feature>
<comment type="caution">
    <text evidence="9">The sequence shown here is derived from an EMBL/GenBank/DDBJ whole genome shotgun (WGS) entry which is preliminary data.</text>
</comment>
<feature type="transmembrane region" description="Helical" evidence="7">
    <location>
        <begin position="398"/>
        <end position="424"/>
    </location>
</feature>